<dbReference type="Proteomes" id="UP000250235">
    <property type="component" value="Unassembled WGS sequence"/>
</dbReference>
<evidence type="ECO:0000313" key="3">
    <source>
        <dbReference type="Proteomes" id="UP000250235"/>
    </source>
</evidence>
<protein>
    <submittedName>
        <fullName evidence="2">Uncharacterized protein</fullName>
    </submittedName>
</protein>
<proteinExistence type="predicted"/>
<gene>
    <name evidence="2" type="ORF">F511_14152</name>
</gene>
<feature type="region of interest" description="Disordered" evidence="1">
    <location>
        <begin position="1"/>
        <end position="20"/>
    </location>
</feature>
<keyword evidence="3" id="KW-1185">Reference proteome</keyword>
<name>A0A2Z7D563_9LAMI</name>
<accession>A0A2Z7D563</accession>
<sequence length="77" mass="8643">MMSQESILISEAQPDQDQMEIEDTPMKIGERQALVCIEEIRTKAAPEHQDQAESGEHQAHKEVGMSLRLKSVSIRPA</sequence>
<reference evidence="2 3" key="1">
    <citation type="journal article" date="2015" name="Proc. Natl. Acad. Sci. U.S.A.">
        <title>The resurrection genome of Boea hygrometrica: A blueprint for survival of dehydration.</title>
        <authorList>
            <person name="Xiao L."/>
            <person name="Yang G."/>
            <person name="Zhang L."/>
            <person name="Yang X."/>
            <person name="Zhao S."/>
            <person name="Ji Z."/>
            <person name="Zhou Q."/>
            <person name="Hu M."/>
            <person name="Wang Y."/>
            <person name="Chen M."/>
            <person name="Xu Y."/>
            <person name="Jin H."/>
            <person name="Xiao X."/>
            <person name="Hu G."/>
            <person name="Bao F."/>
            <person name="Hu Y."/>
            <person name="Wan P."/>
            <person name="Li L."/>
            <person name="Deng X."/>
            <person name="Kuang T."/>
            <person name="Xiang C."/>
            <person name="Zhu J.K."/>
            <person name="Oliver M.J."/>
            <person name="He Y."/>
        </authorList>
    </citation>
    <scope>NUCLEOTIDE SEQUENCE [LARGE SCALE GENOMIC DNA]</scope>
    <source>
        <strain evidence="3">cv. XS01</strain>
    </source>
</reference>
<evidence type="ECO:0000256" key="1">
    <source>
        <dbReference type="SAM" id="MobiDB-lite"/>
    </source>
</evidence>
<dbReference type="EMBL" id="KQ991137">
    <property type="protein sequence ID" value="KZV52256.1"/>
    <property type="molecule type" value="Genomic_DNA"/>
</dbReference>
<feature type="region of interest" description="Disordered" evidence="1">
    <location>
        <begin position="44"/>
        <end position="77"/>
    </location>
</feature>
<dbReference type="AlphaFoldDB" id="A0A2Z7D563"/>
<evidence type="ECO:0000313" key="2">
    <source>
        <dbReference type="EMBL" id="KZV52256.1"/>
    </source>
</evidence>
<organism evidence="2 3">
    <name type="scientific">Dorcoceras hygrometricum</name>
    <dbReference type="NCBI Taxonomy" id="472368"/>
    <lineage>
        <taxon>Eukaryota</taxon>
        <taxon>Viridiplantae</taxon>
        <taxon>Streptophyta</taxon>
        <taxon>Embryophyta</taxon>
        <taxon>Tracheophyta</taxon>
        <taxon>Spermatophyta</taxon>
        <taxon>Magnoliopsida</taxon>
        <taxon>eudicotyledons</taxon>
        <taxon>Gunneridae</taxon>
        <taxon>Pentapetalae</taxon>
        <taxon>asterids</taxon>
        <taxon>lamiids</taxon>
        <taxon>Lamiales</taxon>
        <taxon>Gesneriaceae</taxon>
        <taxon>Didymocarpoideae</taxon>
        <taxon>Trichosporeae</taxon>
        <taxon>Loxocarpinae</taxon>
        <taxon>Dorcoceras</taxon>
    </lineage>
</organism>
<feature type="compositionally biased region" description="Basic and acidic residues" evidence="1">
    <location>
        <begin position="44"/>
        <end position="63"/>
    </location>
</feature>